<protein>
    <recommendedName>
        <fullName evidence="4">BTB domain-containing protein</fullName>
    </recommendedName>
</protein>
<gene>
    <name evidence="2" type="ORF">EC973_002571</name>
</gene>
<dbReference type="PANTHER" id="PTHR47369">
    <property type="entry name" value="BTB/POZ DOMAIN-CONTAINING PROTEIN"/>
    <property type="match status" value="1"/>
</dbReference>
<comment type="caution">
    <text evidence="2">The sequence shown here is derived from an EMBL/GenBank/DDBJ whole genome shotgun (WGS) entry which is preliminary data.</text>
</comment>
<evidence type="ECO:0000313" key="3">
    <source>
        <dbReference type="Proteomes" id="UP000605846"/>
    </source>
</evidence>
<sequence>MRFDVHKAIVCQSPFFYRLLKNLDSIPHLDKEVTMASGDAVTTLTIDLVQALLHRKFVLAPFQHIVRRKWQKPGNAPGSQTCHLLASHIRFTIQWLYLHDTSDMIKNMKDEDTLRILLVAILFDLDDLAQMCVERYISDQLSIKTITRDLEYICQLPRSHPTYLQLREAALLLLFRHGPEDAVSLASLPVDYMADVLSADLLFVENEYERYCLLRKVLVCFMQSVGKITWTHSGPVDQENKRLSGFVRPLSKMQSVKEKPESLTAETVRSRKRKRIPSQELIDADTSPYERSRPKLSRISFSSCVPFEKLIADASSGGVIDKATVLSYLLRTTVNYSNMTFDQLTTVRNDGIVDEGTVFRALWQREALERIIFPFNFRQSQLVKDNEDEKVESHHERSIALNEYFDVDNSESQERRRRILLGMPRFRFRVSMVVTQPSIENGWLPEESYSIHTEDSEFLDTSSEISACPSNATNEEASQVLMNTFYSRAETVLGTVYRVQARIQAMPSHLLYIQDKEEKIENEKREDTDSKQVLVCRFELQRETCLTTEEDNVSNEANPHYPPHEGNGNSNGKSEAATKMTKIRYSIFCLNRHKSLSEGDRVDPEDRILLPATEQTEKEQSESSSGYVDEVVMDASGEGDVVIDAMVALEVFKFEKV</sequence>
<name>A0A8H7ELM9_9FUNG</name>
<feature type="region of interest" description="Disordered" evidence="1">
    <location>
        <begin position="549"/>
        <end position="575"/>
    </location>
</feature>
<dbReference type="AlphaFoldDB" id="A0A8H7ELM9"/>
<organism evidence="2 3">
    <name type="scientific">Apophysomyces ossiformis</name>
    <dbReference type="NCBI Taxonomy" id="679940"/>
    <lineage>
        <taxon>Eukaryota</taxon>
        <taxon>Fungi</taxon>
        <taxon>Fungi incertae sedis</taxon>
        <taxon>Mucoromycota</taxon>
        <taxon>Mucoromycotina</taxon>
        <taxon>Mucoromycetes</taxon>
        <taxon>Mucorales</taxon>
        <taxon>Mucorineae</taxon>
        <taxon>Mucoraceae</taxon>
        <taxon>Apophysomyces</taxon>
    </lineage>
</organism>
<proteinExistence type="predicted"/>
<evidence type="ECO:0000313" key="2">
    <source>
        <dbReference type="EMBL" id="KAF7722939.1"/>
    </source>
</evidence>
<keyword evidence="3" id="KW-1185">Reference proteome</keyword>
<dbReference type="PANTHER" id="PTHR47369:SF2">
    <property type="entry name" value="BTB_POZ DOMAIN-CONTAINING PROTEIN 2"/>
    <property type="match status" value="1"/>
</dbReference>
<reference evidence="2" key="1">
    <citation type="submission" date="2020-01" db="EMBL/GenBank/DDBJ databases">
        <title>Genome Sequencing of Three Apophysomyces-Like Fungal Strains Confirms a Novel Fungal Genus in the Mucoromycota with divergent Burkholderia-like Endosymbiotic Bacteria.</title>
        <authorList>
            <person name="Stajich J.E."/>
            <person name="Macias A.M."/>
            <person name="Carter-House D."/>
            <person name="Lovett B."/>
            <person name="Kasson L.R."/>
            <person name="Berry K."/>
            <person name="Grigoriev I."/>
            <person name="Chang Y."/>
            <person name="Spatafora J."/>
            <person name="Kasson M.T."/>
        </authorList>
    </citation>
    <scope>NUCLEOTIDE SEQUENCE</scope>
    <source>
        <strain evidence="2">NRRL A-21654</strain>
    </source>
</reference>
<dbReference type="Proteomes" id="UP000605846">
    <property type="component" value="Unassembled WGS sequence"/>
</dbReference>
<accession>A0A8H7ELM9</accession>
<evidence type="ECO:0000256" key="1">
    <source>
        <dbReference type="SAM" id="MobiDB-lite"/>
    </source>
</evidence>
<evidence type="ECO:0008006" key="4">
    <source>
        <dbReference type="Google" id="ProtNLM"/>
    </source>
</evidence>
<dbReference type="OrthoDB" id="6359943at2759"/>
<dbReference type="EMBL" id="JABAYA010000170">
    <property type="protein sequence ID" value="KAF7722939.1"/>
    <property type="molecule type" value="Genomic_DNA"/>
</dbReference>